<dbReference type="PROSITE" id="PS50132">
    <property type="entry name" value="RGS"/>
    <property type="match status" value="1"/>
</dbReference>
<dbReference type="CDD" id="cd07440">
    <property type="entry name" value="RGS"/>
    <property type="match status" value="1"/>
</dbReference>
<organism evidence="5 6">
    <name type="scientific">Lagenidium giganteum</name>
    <dbReference type="NCBI Taxonomy" id="4803"/>
    <lineage>
        <taxon>Eukaryota</taxon>
        <taxon>Sar</taxon>
        <taxon>Stramenopiles</taxon>
        <taxon>Oomycota</taxon>
        <taxon>Peronosporomycetes</taxon>
        <taxon>Pythiales</taxon>
        <taxon>Pythiaceae</taxon>
    </lineage>
</organism>
<dbReference type="PROSITE" id="PS50297">
    <property type="entry name" value="ANK_REP_REGION"/>
    <property type="match status" value="2"/>
</dbReference>
<proteinExistence type="predicted"/>
<evidence type="ECO:0000313" key="6">
    <source>
        <dbReference type="Proteomes" id="UP001146120"/>
    </source>
</evidence>
<sequence>MEFVDLDGRLESKKKAKVRRYHREVRKRRKEMEEHEDEQRRMAARCAEMAVEEALSVKMMRYYADLEEQRRLELLHEEEMRMFANVVKVRERARALGLPLSTPGLSGLDRMHKLEALIEKKQQALERARVAKQRLDALPAKRTRLKALMGRYYDSSLRKKLDKALNQQQCQRVIALLQPDSLLFAGRNAAELQQLLDLESSGGFTALIAAVVQRHQHLLRSLLALGASPDVETSSSGLTAILTAVLVDDVVALSILGEYGADWNYESKCGVLALHLAADKGRVKVLKALLRAGANVNAVNRHGRSALIQAVLSDQVEAAQVLLAFEARREVVDADGRTALDHAVRLDRAYFASMLKSKLSSATLMAQLQEEEHDERDIGVATLMRRQRTHLVETAMQTHDLEHLRNLVALRDGLCSVNHEDCYGNTPLIVSATVGTVTDVEHCLANQCIATHANRMGMTALMAAAHRGDADVIKLLVTAGCTMTTRNLAGHDVYHQLAVKEHPDVVDALTAVRSRRAEPEDGRLTPGAPIVDWRSFQDELKASILARKSAQPAHPETAEAQAQASSGEEEPGDDESNIPAGSTLDDDVAERIRLDPTIHSWSGRQIALKARADRRLAFEEARKRVLLATLHGRRNGLVAPLPGDPRVRKRLVHKCVNCSHALARKRCVECDQRLCDRCHARLHELPHRRHHHYEAVELEACIGRERESDVKERERNSLVARVEASEQCLEAMRSVMGVPKPIDPQEVNPEVIVFERAARVAKEKTVMQMQLNVPVAAAKHAIRGGDGRIYLQPAELELANLWLSQNKFDKARELLEQVQAVTEEAFGRVHPTLFKVKIGLARILHATRQFDAAVLLLEEELAVFEGILPADSMDVAIAVNLLLQALDSLAQYATAVDKCRYFHRRRLLSLVPTHPVVLDMARQIDVFVAKRETMAMYQEDHMALDAAAQLQKSQQQQLEDADKRLKGFRTLMLDDPVRLEAFLAFARKELADDLVLFWIEVEKYKQADRTTKEFRSMAVGIFVQYIKSRRIKIITAVQRKRIQKILTTPGRKLPTTIFDDAQALIFDVIFTGVYVRFLEQSVASS</sequence>
<dbReference type="InterPro" id="IPR044926">
    <property type="entry name" value="RGS_subdomain_2"/>
</dbReference>
<feature type="compositionally biased region" description="Acidic residues" evidence="3">
    <location>
        <begin position="567"/>
        <end position="576"/>
    </location>
</feature>
<dbReference type="AlphaFoldDB" id="A0AAV2YM41"/>
<dbReference type="PANTHER" id="PTHR24183">
    <property type="entry name" value="FIBRONECTIN TYPE 3 AND ANKYRIN REPEAT DOMAINS PROTEIN 1"/>
    <property type="match status" value="1"/>
</dbReference>
<dbReference type="CDD" id="cd19757">
    <property type="entry name" value="Bbox1"/>
    <property type="match status" value="1"/>
</dbReference>
<feature type="coiled-coil region" evidence="2">
    <location>
        <begin position="111"/>
        <end position="138"/>
    </location>
</feature>
<comment type="caution">
    <text evidence="5">The sequence shown here is derived from an EMBL/GenBank/DDBJ whole genome shotgun (WGS) entry which is preliminary data.</text>
</comment>
<accession>A0AAV2YM41</accession>
<feature type="repeat" description="ANK" evidence="1">
    <location>
        <begin position="456"/>
        <end position="488"/>
    </location>
</feature>
<evidence type="ECO:0000313" key="5">
    <source>
        <dbReference type="EMBL" id="DAZ94404.1"/>
    </source>
</evidence>
<evidence type="ECO:0000256" key="1">
    <source>
        <dbReference type="PROSITE-ProRule" id="PRU00023"/>
    </source>
</evidence>
<dbReference type="SUPFAM" id="SSF48452">
    <property type="entry name" value="TPR-like"/>
    <property type="match status" value="1"/>
</dbReference>
<dbReference type="Gene3D" id="1.10.167.10">
    <property type="entry name" value="Regulator of G-protein Signalling 4, domain 2"/>
    <property type="match status" value="1"/>
</dbReference>
<reference evidence="5" key="2">
    <citation type="journal article" date="2023" name="Microbiol Resour">
        <title>Decontamination and Annotation of the Draft Genome Sequence of the Oomycete Lagenidium giganteum ARSEF 373.</title>
        <authorList>
            <person name="Morgan W.R."/>
            <person name="Tartar A."/>
        </authorList>
    </citation>
    <scope>NUCLEOTIDE SEQUENCE</scope>
    <source>
        <strain evidence="5">ARSEF 373</strain>
    </source>
</reference>
<feature type="coiled-coil region" evidence="2">
    <location>
        <begin position="18"/>
        <end position="45"/>
    </location>
</feature>
<evidence type="ECO:0000259" key="4">
    <source>
        <dbReference type="PROSITE" id="PS50132"/>
    </source>
</evidence>
<dbReference type="SMART" id="SM00248">
    <property type="entry name" value="ANK"/>
    <property type="match status" value="6"/>
</dbReference>
<dbReference type="Pfam" id="PF12796">
    <property type="entry name" value="Ank_2"/>
    <property type="match status" value="2"/>
</dbReference>
<evidence type="ECO:0000256" key="3">
    <source>
        <dbReference type="SAM" id="MobiDB-lite"/>
    </source>
</evidence>
<name>A0AAV2YM41_9STRA</name>
<dbReference type="SMART" id="SM00315">
    <property type="entry name" value="RGS"/>
    <property type="match status" value="1"/>
</dbReference>
<feature type="repeat" description="ANK" evidence="1">
    <location>
        <begin position="202"/>
        <end position="234"/>
    </location>
</feature>
<protein>
    <recommendedName>
        <fullName evidence="4">RGS domain-containing protein</fullName>
    </recommendedName>
</protein>
<feature type="region of interest" description="Disordered" evidence="3">
    <location>
        <begin position="548"/>
        <end position="586"/>
    </location>
</feature>
<dbReference type="InterPro" id="IPR002110">
    <property type="entry name" value="Ankyrin_rpt"/>
</dbReference>
<dbReference type="SUPFAM" id="SSF48097">
    <property type="entry name" value="Regulator of G-protein signaling, RGS"/>
    <property type="match status" value="1"/>
</dbReference>
<evidence type="ECO:0000256" key="2">
    <source>
        <dbReference type="SAM" id="Coils"/>
    </source>
</evidence>
<reference evidence="5" key="1">
    <citation type="submission" date="2022-11" db="EMBL/GenBank/DDBJ databases">
        <authorList>
            <person name="Morgan W.R."/>
            <person name="Tartar A."/>
        </authorList>
    </citation>
    <scope>NUCLEOTIDE SEQUENCE</scope>
    <source>
        <strain evidence="5">ARSEF 373</strain>
    </source>
</reference>
<dbReference type="EMBL" id="DAKRPA010000252">
    <property type="protein sequence ID" value="DAZ94404.1"/>
    <property type="molecule type" value="Genomic_DNA"/>
</dbReference>
<dbReference type="GO" id="GO:0005634">
    <property type="term" value="C:nucleus"/>
    <property type="evidence" value="ECO:0007669"/>
    <property type="project" value="TreeGrafter"/>
</dbReference>
<dbReference type="SUPFAM" id="SSF48403">
    <property type="entry name" value="Ankyrin repeat"/>
    <property type="match status" value="2"/>
</dbReference>
<dbReference type="InterPro" id="IPR016137">
    <property type="entry name" value="RGS"/>
</dbReference>
<dbReference type="InterPro" id="IPR036770">
    <property type="entry name" value="Ankyrin_rpt-contain_sf"/>
</dbReference>
<dbReference type="PROSITE" id="PS50088">
    <property type="entry name" value="ANK_REPEAT"/>
    <property type="match status" value="3"/>
</dbReference>
<dbReference type="Pfam" id="PF00615">
    <property type="entry name" value="RGS"/>
    <property type="match status" value="1"/>
</dbReference>
<gene>
    <name evidence="5" type="ORF">N0F65_003433</name>
</gene>
<dbReference type="InterPro" id="IPR036305">
    <property type="entry name" value="RGS_sf"/>
</dbReference>
<feature type="domain" description="RGS" evidence="4">
    <location>
        <begin position="972"/>
        <end position="1085"/>
    </location>
</feature>
<feature type="repeat" description="ANK" evidence="1">
    <location>
        <begin position="269"/>
        <end position="301"/>
    </location>
</feature>
<keyword evidence="2" id="KW-0175">Coiled coil</keyword>
<keyword evidence="1" id="KW-0040">ANK repeat</keyword>
<keyword evidence="6" id="KW-1185">Reference proteome</keyword>
<dbReference type="Gene3D" id="1.25.40.20">
    <property type="entry name" value="Ankyrin repeat-containing domain"/>
    <property type="match status" value="3"/>
</dbReference>
<dbReference type="Proteomes" id="UP001146120">
    <property type="component" value="Unassembled WGS sequence"/>
</dbReference>
<dbReference type="PANTHER" id="PTHR24183:SF1">
    <property type="entry name" value="FIBRONECTIN TYPE 3 AND ANKYRIN REPEAT DOMAINS PROTEIN 1"/>
    <property type="match status" value="1"/>
</dbReference>
<dbReference type="Gene3D" id="1.25.40.10">
    <property type="entry name" value="Tetratricopeptide repeat domain"/>
    <property type="match status" value="1"/>
</dbReference>
<dbReference type="InterPro" id="IPR011990">
    <property type="entry name" value="TPR-like_helical_dom_sf"/>
</dbReference>